<sequence length="320" mass="34142">MTGARARKSGWVWRGFAALTLLAACDEFAPVEPVLTPQARPAAVALPAPAPPRATSERSAALRQYLTQVQSSQLTSGLLRQDGGGPDTPFSAEMLARNFEQIVFYNEYAPNGARRGGASDLRRWSGPVRIGVAFGPSVPPSQRMQDRADVRAYASRLARTTGHPVSASGTPNFMVVFASEDDRAATLDQIAARLPGVTVANLSALRNLPQDAYCAVAAYASGADRTTYTAAVAVIRAENPDLLRLSCIHEELAQGLGLANDSPEARPSIFNDDDEFALLTDHDEALLGMLYDARLAPGMTVETARPIVRILAREAVSGPL</sequence>
<evidence type="ECO:0000256" key="1">
    <source>
        <dbReference type="SAM" id="SignalP"/>
    </source>
</evidence>
<feature type="chain" id="PRO_5045656493" evidence="1">
    <location>
        <begin position="24"/>
        <end position="320"/>
    </location>
</feature>
<name>A0ABW8V1J5_9RHOB</name>
<dbReference type="RefSeq" id="WP_407593936.1">
    <property type="nucleotide sequence ID" value="NZ_JBHDIY010000002.1"/>
</dbReference>
<organism evidence="2 3">
    <name type="scientific">Tateyamaria armeniaca</name>
    <dbReference type="NCBI Taxonomy" id="2518930"/>
    <lineage>
        <taxon>Bacteria</taxon>
        <taxon>Pseudomonadati</taxon>
        <taxon>Pseudomonadota</taxon>
        <taxon>Alphaproteobacteria</taxon>
        <taxon>Rhodobacterales</taxon>
        <taxon>Roseobacteraceae</taxon>
        <taxon>Tateyamaria</taxon>
    </lineage>
</organism>
<accession>A0ABW8V1J5</accession>
<gene>
    <name evidence="2" type="ORF">ACERZ8_20060</name>
</gene>
<dbReference type="PROSITE" id="PS51257">
    <property type="entry name" value="PROKAR_LIPOPROTEIN"/>
    <property type="match status" value="1"/>
</dbReference>
<evidence type="ECO:0000313" key="3">
    <source>
        <dbReference type="Proteomes" id="UP001627408"/>
    </source>
</evidence>
<reference evidence="2 3" key="1">
    <citation type="submission" date="2024-08" db="EMBL/GenBank/DDBJ databases">
        <title>Tateyamaria sp. nov., isolated from marine algae.</title>
        <authorList>
            <person name="Choi B.J."/>
            <person name="Kim J.M."/>
            <person name="Lee J.K."/>
            <person name="Choi D.G."/>
            <person name="Bayburt H."/>
            <person name="Baek J.H."/>
            <person name="Han D.M."/>
            <person name="Jeon C.O."/>
        </authorList>
    </citation>
    <scope>NUCLEOTIDE SEQUENCE [LARGE SCALE GENOMIC DNA]</scope>
    <source>
        <strain evidence="2 3">KMU-156</strain>
    </source>
</reference>
<dbReference type="EMBL" id="JBHDIY010000002">
    <property type="protein sequence ID" value="MFL4472061.1"/>
    <property type="molecule type" value="Genomic_DNA"/>
</dbReference>
<keyword evidence="1" id="KW-0732">Signal</keyword>
<dbReference type="Proteomes" id="UP001627408">
    <property type="component" value="Unassembled WGS sequence"/>
</dbReference>
<comment type="caution">
    <text evidence="2">The sequence shown here is derived from an EMBL/GenBank/DDBJ whole genome shotgun (WGS) entry which is preliminary data.</text>
</comment>
<dbReference type="InterPro" id="IPR021323">
    <property type="entry name" value="DUF2927"/>
</dbReference>
<protein>
    <submittedName>
        <fullName evidence="2">DUF2927 domain-containing protein</fullName>
    </submittedName>
</protein>
<dbReference type="Pfam" id="PF11150">
    <property type="entry name" value="DUF2927"/>
    <property type="match status" value="1"/>
</dbReference>
<keyword evidence="3" id="KW-1185">Reference proteome</keyword>
<proteinExistence type="predicted"/>
<feature type="signal peptide" evidence="1">
    <location>
        <begin position="1"/>
        <end position="23"/>
    </location>
</feature>
<evidence type="ECO:0000313" key="2">
    <source>
        <dbReference type="EMBL" id="MFL4472061.1"/>
    </source>
</evidence>